<dbReference type="OrthoDB" id="6003016at2759"/>
<keyword evidence="2" id="KW-1185">Reference proteome</keyword>
<protein>
    <submittedName>
        <fullName evidence="1">Uncharacterized protein</fullName>
    </submittedName>
</protein>
<dbReference type="AlphaFoldDB" id="A0A6S7I6N6"/>
<feature type="non-terminal residue" evidence="1">
    <location>
        <position position="1"/>
    </location>
</feature>
<accession>A0A6S7I6N6</accession>
<sequence length="439" mass="48327">MRVLPAVLTLTLVTTLSAVNPYDPGICTKKKRGKFMVVKDYGDDDKIVVCVEHHGKYKWDMINGYSYGNYFDPAKDCSDVVDNVPKAKSGVYWIQTVKGPVKWGFLLIGVKDTPETWAIPSNSSLVHPHGLARWSSAFGEKNVLDFCVQISTSKDFHDTRAHWYVTCCCCLLLLLFVVVAVAAAVVVAVAAVVIVAAVVVAVLIVVILNQTQRNYSTLGIGNIAYVKDLMTRKMATTTFNCSRFGASIAPGLGWEKMNRCFKESCPIGFAYLPGYHIDTSGSYSYSVMSGRSGIQDSQTSFIGCDHGKCCACFGPDSKQDYCAPKCQAINGGTVLREKDNITVWFWIRSSLPKRVWKKCMEFKEKNDAGKIETWRVEDGIRRKGPCSVPEDVTINDGVAKEDNYASQLIKNSHALSFQNNGDGCKGGGWTMVMKINGSL</sequence>
<gene>
    <name evidence="1" type="ORF">PACLA_8A076533</name>
</gene>
<comment type="caution">
    <text evidence="1">The sequence shown here is derived from an EMBL/GenBank/DDBJ whole genome shotgun (WGS) entry which is preliminary data.</text>
</comment>
<dbReference type="EMBL" id="CACRXK020007501">
    <property type="protein sequence ID" value="CAB4012413.1"/>
    <property type="molecule type" value="Genomic_DNA"/>
</dbReference>
<evidence type="ECO:0000313" key="1">
    <source>
        <dbReference type="EMBL" id="CAB4012413.1"/>
    </source>
</evidence>
<reference evidence="1" key="1">
    <citation type="submission" date="2020-04" db="EMBL/GenBank/DDBJ databases">
        <authorList>
            <person name="Alioto T."/>
            <person name="Alioto T."/>
            <person name="Gomez Garrido J."/>
        </authorList>
    </citation>
    <scope>NUCLEOTIDE SEQUENCE</scope>
    <source>
        <strain evidence="1">A484AB</strain>
    </source>
</reference>
<name>A0A6S7I6N6_PARCT</name>
<dbReference type="Proteomes" id="UP001152795">
    <property type="component" value="Unassembled WGS sequence"/>
</dbReference>
<organism evidence="1 2">
    <name type="scientific">Paramuricea clavata</name>
    <name type="common">Red gorgonian</name>
    <name type="synonym">Violescent sea-whip</name>
    <dbReference type="NCBI Taxonomy" id="317549"/>
    <lineage>
        <taxon>Eukaryota</taxon>
        <taxon>Metazoa</taxon>
        <taxon>Cnidaria</taxon>
        <taxon>Anthozoa</taxon>
        <taxon>Octocorallia</taxon>
        <taxon>Malacalcyonacea</taxon>
        <taxon>Plexauridae</taxon>
        <taxon>Paramuricea</taxon>
    </lineage>
</organism>
<evidence type="ECO:0000313" key="2">
    <source>
        <dbReference type="Proteomes" id="UP001152795"/>
    </source>
</evidence>
<proteinExistence type="predicted"/>